<protein>
    <submittedName>
        <fullName evidence="4">Permease of the drug/metabolite transporter (DMT) superfamily</fullName>
    </submittedName>
</protein>
<proteinExistence type="predicted"/>
<dbReference type="InterPro" id="IPR003961">
    <property type="entry name" value="FN3_dom"/>
</dbReference>
<dbReference type="InterPro" id="IPR026588">
    <property type="entry name" value="Choice_anch_A"/>
</dbReference>
<dbReference type="Gene3D" id="2.60.120.260">
    <property type="entry name" value="Galactose-binding domain-like"/>
    <property type="match status" value="1"/>
</dbReference>
<reference evidence="4" key="1">
    <citation type="submission" date="2018-06" db="EMBL/GenBank/DDBJ databases">
        <authorList>
            <person name="Zhirakovskaya E."/>
        </authorList>
    </citation>
    <scope>NUCLEOTIDE SEQUENCE</scope>
</reference>
<dbReference type="InterPro" id="IPR013783">
    <property type="entry name" value="Ig-like_fold"/>
</dbReference>
<dbReference type="NCBIfam" id="TIGR04215">
    <property type="entry name" value="choice_anch_A"/>
    <property type="match status" value="1"/>
</dbReference>
<dbReference type="Gene3D" id="2.60.40.4070">
    <property type="match status" value="2"/>
</dbReference>
<feature type="non-terminal residue" evidence="4">
    <location>
        <position position="1"/>
    </location>
</feature>
<keyword evidence="1" id="KW-0175">Coiled coil</keyword>
<accession>A0A3B0W1I3</accession>
<evidence type="ECO:0000256" key="1">
    <source>
        <dbReference type="SAM" id="Coils"/>
    </source>
</evidence>
<keyword evidence="2" id="KW-0812">Transmembrane</keyword>
<dbReference type="EMBL" id="UOEW01000204">
    <property type="protein sequence ID" value="VAW38446.1"/>
    <property type="molecule type" value="Genomic_DNA"/>
</dbReference>
<dbReference type="Pfam" id="PF20597">
    <property type="entry name" value="pAdhesive_15"/>
    <property type="match status" value="1"/>
</dbReference>
<gene>
    <name evidence="4" type="ORF">MNBD_GAMMA01-2068</name>
</gene>
<dbReference type="Gene3D" id="2.120.10.30">
    <property type="entry name" value="TolB, C-terminal domain"/>
    <property type="match status" value="1"/>
</dbReference>
<dbReference type="InterPro" id="IPR000421">
    <property type="entry name" value="FA58C"/>
</dbReference>
<evidence type="ECO:0000313" key="4">
    <source>
        <dbReference type="EMBL" id="VAW38446.1"/>
    </source>
</evidence>
<dbReference type="SMART" id="SM00060">
    <property type="entry name" value="FN3"/>
    <property type="match status" value="5"/>
</dbReference>
<dbReference type="InterPro" id="IPR025965">
    <property type="entry name" value="FlgD/Vpr_Ig-like"/>
</dbReference>
<dbReference type="SUPFAM" id="SSF49265">
    <property type="entry name" value="Fibronectin type III"/>
    <property type="match status" value="3"/>
</dbReference>
<dbReference type="Pfam" id="PF13860">
    <property type="entry name" value="FlgD_ig"/>
    <property type="match status" value="1"/>
</dbReference>
<organism evidence="4">
    <name type="scientific">hydrothermal vent metagenome</name>
    <dbReference type="NCBI Taxonomy" id="652676"/>
    <lineage>
        <taxon>unclassified sequences</taxon>
        <taxon>metagenomes</taxon>
        <taxon>ecological metagenomes</taxon>
    </lineage>
</organism>
<dbReference type="SUPFAM" id="SSF49785">
    <property type="entry name" value="Galactose-binding domain-like"/>
    <property type="match status" value="1"/>
</dbReference>
<feature type="transmembrane region" description="Helical" evidence="2">
    <location>
        <begin position="4253"/>
        <end position="4276"/>
    </location>
</feature>
<sequence length="4279" mass="471963">YEIHWSEVNSPNQWNFIHTANQSPIDGDIVYNWIPNQNGAFTIKLTAIDKAGNAYSDSEQVFINGSTSAIRQIDISPKFFSPNGDGVKDTISIQYEVLAATEVLIEIEDETGLVVRTYEREYLNPINMETIQWDGRNQDGTLLADGRYRVIVQGYSHNVYLDTQSVEFINLALIPGLYNQLTNSLTYVSHLLDNKIDEIIYNSDEDFTGVYQFYNMDTLQWGDSHSITISLTPDSIRDLNQNQFRLKTEDKAGNIGLSPISFPQLKPQTTEVIKIANDNINYTFKYLYNEGTNSIPDLGLSFPKPTDTPEIVDWSNGNKLAFTVQMFDYDDVEFIRLKVSYIDPVTGEDTVATNKLVNSTNQVLAMQYFKNRLIGVNEYNNQLFDISSSAGKQPVLLIELEQDDFPVTTAIVKASFEIKFASQVQPHITDSFIQFDTAEIYKNLVQISFNANRDLGVGHTENTVIAYENIINTIPPNTGLDYYWFYLDKNISLTENNLIVRDINSNQEFYSPDFIDSTEDYLSVLFIVPPGTCKVKNSIYWRGKTVDGADVVSDPLHISNDFCVSPFIQPYFYLGEFCKNEVVSNAKIKFEILANNINPQSNLPILVELYDTDPNGLEMLIFADTNPELNEESDGTFSYFNSLEYDSTSIVKGQHFYKISMTDILGSTETEIIPILLDSNLATNHIISPEINTQICATSEFQGIININVGGHVNLSSPFGAQVHLVLDDGSLPFISEINHQEYNRFSKLGYTGEELNIIKYVKAPYYNGQASLILETFNSSGVSYCSNVNISIDALVDFNFTYSALVGHTFINGKSYISPNADGAKDTLKLIGLEANEALDITIKLNEANNSNISLGVISSSSLITNEIEEFNWDGKLNGVAVADGEYTIVIDIVDTCGLVKIIKIPVIVDTTQPINTFVSPIDAGNLNAIQRVDITIEEGNLTTVNISEMVIVDYFYNSVWNQLELLAGNFNDQTGLFELQLDWNLTNLPPAIYPLRITSEDLAGNVAVTTINPELINQQDIFWNYTLSPLYISPNADTVQDNAVIEFSLNLESIVSINILDNNQIVVRSLVTEQNFPAQSNQLLFNGLNDSQIVLSDGVYTVEIIANEAANLTNSSTLELPITIDNQAPIIQWLPPLSNVTKGEGTAQIVLDELYPASLEVSNQQMQPLKAPVSVLNTNQSGTLNLFDLASLNETHYQLSATAVDLAGNRITASLSYLIDNTPPEIELTTPLNDTFVGGSEAQIAIAGNILEDNFEHYELALSPNSEPFVWQTIHTSTEITDSQFDYQWLSAVNDDDYLLRLTAYDQAGWVTETSHVIVLDKTSPQALITQPLNNTLVGANTEIYGSVLDENFDFYSLSYKLSTSDTWKLFTFNQSPISTNLLGTLPASLASGSYDIKLITQDKIGLTSEYQISIVVDVEPPPAPVNLTLEMINNQVFLNWQTVTVDDLEGYLIHRNGESLLPQPLNDTDYLDTTVTDGDYVYTVSAIDSFGNLSQPSNQVTATIDTTPPEVSIVTPVANQRVNNNVEIIGTALSLLDFNNYKLYYRQVAQDPPGTLIHQSSLPVSLDLLGLFDSTLVAQEQDYIIRLEASDHSDNTAISEQTVYVDNNAPTAPLNLTHQLQGVTSVLLQWSANNETDLIGYLVYQNGVVISGTGNGNPSIANAITATNFTIDNLIDGLHDFNIAAIDQTGNISQFSNTVSETINNRVPDTIITTPITATRFEAPILIEATSPDNDIAEIKFEYSIDNVNWIELSIDQQQPYQVILNPVTLSLTFGNLYLRATATDTGAQVDSTPAQVTVEYADLTAPLSVENVVANIDGGEINLTWDANSETDLQGYLIYQTIDGVTTTLTNPAITTTSYSDNNLLDGTYSYQISAIDNADNESSKIQIDNLQVFSISMEQPYSPLLMPNQVQLNGQSPRSDGVINTLLQNNNGNSQLADIIVNNDNTFISPTIDLEVGLNSFTATHSISTTHNSKTSTVQLELSPIPQIPINLQVNVVGLTSGISWDTTADTFAYLPYRNGQPIYPVESVTNIATYQASSSQSSASRVGDNDLSTYWGPSFSDMTDENPTFIEVTLDQPRWITEVKLTWYEVSSTVYQASHYEIQYFSSVGWVTIEEFDTNNQSIVTNSTDIPYLTDKVRLVIKTPLGVYESIRLSEFAIKQQPITDQNSLSLDEADGSYSYQISSINSYGFQSVLSDAVAVNIGDTTAPETVVLSANISGNNDVLLNWVASVSTDVSNYWLFRNDELILITADETILNFTDSGLINGQYNYTVKAVDAVGNSSESSNIVTIDIQQQDLPIPQGLRIFAILTGNGAQLNWDIVSSSRLHHYNIFRSLVSTGPYNKIGETIEVQFIDSALVNGTSYYYVITTADEFNNESDYSNEVVVVPTDSLPASKPIITYPTTFNNPITINQIMSDIFGFSDPGVLIDLYHNDNYSRTVTSATEYSVQTQELINLDTIVLNKNGKYNAYSDFSEKFIVQDKITGDKISQDMFINSYSWSADGTLIYVIQADLVQGGKKLTTYNHELNEVAVIFNETSIYNAMPSPDDTKVFYRGNHTDSQTGQSSNGVWLFDRTTSTALEIPLIVSPQLVPHSIVWSPNSQSIAFINTTNGGELYLYHIDTETLEVIATDFNFNASIDWSQDGDTLLYGRDTTEPKLYTYDLNTSISTALPATDGAYKHINYSPDNSQVAYLQGCCDIAIYDSINQTTQVIYQNNNTIQSLIWSQQFGIEFWHYRQYSRLVGPGNFIFADVLLDSGLNQFHTIARDGSGIPSSPSLPINITVDSTGLADISVVANDLLISPISALQGSSFVASVLVKNNSDQVIIDAAIRVSVTLPDGSIEEINLPQNSISLQPFASQSVFIDMGIRTVIGQYIVQVIIDEENQIEEINEHNNRANQTFSVLENLNPVVQVFVAPQIAAPNQPVSINIDIFNPAETFNGKICLTIKDINGFPVANTIEFPINQLTNNSNQVIDYIWQTQDILAGIYQIQSVLKLDNGNEIVQVDNSVEIIALAEFSISLDTQSSSVAEGESILYASTINYIAGNTPQNGNIIWEIVDDNQQIVWTQTQLLPEMHVGFSTVINNQWQAQFAGSYQLIMYLTADNYQQTLSQPFEVVLATVGVDLKGQLASTPSNIVLGNDFIIDYSLTNSGDSDLTDIPINIQLLSSNLSTILASNTSVLTLPIGQSTTLATPFSSIGLTTENYLLALYADLSSVGGSNNQLIDTRSINTIDTTGPEIIISTPLANSLQPANIDVRYVITDLYSQISSITFQSADINQGNPIAVNINQINNSYNQEIFNLAQGLHQLTITATDSSGNSSQQTIDFSVDPHAPLIDITGVQDNTYYNQTVTATVDITDSNLITSEILLNNTSISSPHEITDEGSYFLTVRAEDFVGNVSYQSINFTIDLTAPEITLTYPDNNAEIGQLVTNITGYTNENATIDLTIGAYSDQVYTNNSSFFRFEDVPLQLGANSVDLSATDLASNQSVPITLNITAINQVDIAGQLDDDVNFAVEQDLILNYSLTNNTANDFSALATKIEIFSLRPHQLVEGQTQTVELLASQSLNSNLVFTSPDLLAGNYQVILSILETGQWQQKAEKTISLFRTEYGIHVNLPLAGHVYNADIITSVDITEAFTTPPDVQYRLDDSEQWISMVNTQDENYIANLTLDNGTHVIRYRINDDNTQSPQFTTIVFDVDTIAPKITVTNPTNGLITNQDVTLEFFATDEQDFELLGQLNAINVVSGQTITNEAQYTLEITATDSVNNQASDSLQFIIDKTNPTITLTNVVDNQQIIVNGLSITGTTEPFASLTLDFATSNYSTNANELGEFNFENVLLNSGENNLLFGAIDRANNQSDPLAITLNFSELDACSVFGFNSVSAYNAFVFNDYTARNSVVEGRLAAGNNIVIQHYYIGENLVPTEAGDALIAGSDISFAHQQLHYGNILAAGQANIGQTVIDNMQAGAQVVSNAQLPLDFNQNYQQLRLFSNALAEQSENSTYVINNQILQLQGDCTADLQVYNINSTDLKNIQSFAYSCLDENAYLILNIDAETIGFNSVDLNLLAPIQQRIIWNFHQAQQIELFNINIQGSILAVDAHVATHSDNDVIFKDGFEETTYYINGQLIARSFNSQMHIRHLPLVCSDTIQVNATPIAPDLTLTTNLNTPLLISLSVMDENMPSLEYQLLSQVSSGQLTGSLPNLTYIPETDFVGVVSFDYEVTDQYGKTNNATISIEISDDLIFTNSFETTTKILALLSPAIVLGQTTIALVHFILWRRK</sequence>
<dbReference type="SUPFAM" id="SSF82171">
    <property type="entry name" value="DPP6 N-terminal domain-like"/>
    <property type="match status" value="1"/>
</dbReference>
<dbReference type="InterPro" id="IPR036116">
    <property type="entry name" value="FN3_sf"/>
</dbReference>
<feature type="coiled-coil region" evidence="1">
    <location>
        <begin position="2884"/>
        <end position="2911"/>
    </location>
</feature>
<evidence type="ECO:0000256" key="2">
    <source>
        <dbReference type="SAM" id="Phobius"/>
    </source>
</evidence>
<feature type="domain" description="F5/8 type C" evidence="3">
    <location>
        <begin position="2014"/>
        <end position="2164"/>
    </location>
</feature>
<keyword evidence="2" id="KW-0472">Membrane</keyword>
<name>A0A3B0W1I3_9ZZZZ</name>
<dbReference type="InterPro" id="IPR011042">
    <property type="entry name" value="6-blade_b-propeller_TolB-like"/>
</dbReference>
<dbReference type="Gene3D" id="2.60.40.3440">
    <property type="match status" value="1"/>
</dbReference>
<dbReference type="InterPro" id="IPR008979">
    <property type="entry name" value="Galactose-bd-like_sf"/>
</dbReference>
<evidence type="ECO:0000259" key="3">
    <source>
        <dbReference type="PROSITE" id="PS50022"/>
    </source>
</evidence>
<dbReference type="Gene3D" id="2.60.40.10">
    <property type="entry name" value="Immunoglobulins"/>
    <property type="match status" value="9"/>
</dbReference>
<dbReference type="PROSITE" id="PS50022">
    <property type="entry name" value="FA58C_3"/>
    <property type="match status" value="1"/>
</dbReference>
<dbReference type="Pfam" id="PF17963">
    <property type="entry name" value="Big_9"/>
    <property type="match status" value="1"/>
</dbReference>
<dbReference type="Pfam" id="PF00754">
    <property type="entry name" value="F5_F8_type_C"/>
    <property type="match status" value="1"/>
</dbReference>
<keyword evidence="2" id="KW-1133">Transmembrane helix</keyword>